<keyword evidence="3 12" id="KW-0235">DNA replication</keyword>
<evidence type="ECO:0000256" key="3">
    <source>
        <dbReference type="ARBA" id="ARBA00022705"/>
    </source>
</evidence>
<dbReference type="InterPro" id="IPR006197">
    <property type="entry name" value="Peptidase_S24_LexA"/>
</dbReference>
<accession>A0ABR5SFY2</accession>
<dbReference type="Gene3D" id="1.10.10.10">
    <property type="entry name" value="Winged helix-like DNA-binding domain superfamily/Winged helix DNA-binding domain"/>
    <property type="match status" value="1"/>
</dbReference>
<dbReference type="HAMAP" id="MF_00015">
    <property type="entry name" value="LexA"/>
    <property type="match status" value="1"/>
</dbReference>
<dbReference type="Pfam" id="PF01726">
    <property type="entry name" value="LexA_DNA_bind"/>
    <property type="match status" value="1"/>
</dbReference>
<evidence type="ECO:0000313" key="17">
    <source>
        <dbReference type="Proteomes" id="UP000060487"/>
    </source>
</evidence>
<evidence type="ECO:0000256" key="1">
    <source>
        <dbReference type="ARBA" id="ARBA00007484"/>
    </source>
</evidence>
<dbReference type="SUPFAM" id="SSF46785">
    <property type="entry name" value="Winged helix' DNA-binding domain"/>
    <property type="match status" value="1"/>
</dbReference>
<evidence type="ECO:0000313" key="16">
    <source>
        <dbReference type="EMBL" id="KWT78168.1"/>
    </source>
</evidence>
<keyword evidence="17" id="KW-1185">Reference proteome</keyword>
<feature type="DNA-binding region" description="H-T-H motif" evidence="12">
    <location>
        <begin position="35"/>
        <end position="55"/>
    </location>
</feature>
<organism evidence="16 17">
    <name type="scientific">Candidatus Magnetominusculus xianensis</name>
    <dbReference type="NCBI Taxonomy" id="1748249"/>
    <lineage>
        <taxon>Bacteria</taxon>
        <taxon>Pseudomonadati</taxon>
        <taxon>Nitrospirota</taxon>
        <taxon>Nitrospiria</taxon>
        <taxon>Nitrospirales</taxon>
        <taxon>Nitrospiraceae</taxon>
        <taxon>Candidatus Magnetominusculus</taxon>
    </lineage>
</organism>
<name>A0ABR5SFY2_9BACT</name>
<dbReference type="PANTHER" id="PTHR33516:SF2">
    <property type="entry name" value="LEXA REPRESSOR-RELATED"/>
    <property type="match status" value="1"/>
</dbReference>
<comment type="catalytic activity">
    <reaction evidence="12">
        <text>Hydrolysis of Ala-|-Gly bond in repressor LexA.</text>
        <dbReference type="EC" id="3.4.21.88"/>
    </reaction>
</comment>
<feature type="active site" description="For autocatalytic cleavage activity" evidence="12">
    <location>
        <position position="167"/>
    </location>
</feature>
<dbReference type="RefSeq" id="WP_085053595.1">
    <property type="nucleotide sequence ID" value="NZ_LNQR01000119.1"/>
</dbReference>
<dbReference type="SUPFAM" id="SSF51306">
    <property type="entry name" value="LexA/Signal peptidase"/>
    <property type="match status" value="1"/>
</dbReference>
<dbReference type="InterPro" id="IPR036390">
    <property type="entry name" value="WH_DNA-bd_sf"/>
</dbReference>
<evidence type="ECO:0000256" key="10">
    <source>
        <dbReference type="ARBA" id="ARBA00023204"/>
    </source>
</evidence>
<evidence type="ECO:0000256" key="5">
    <source>
        <dbReference type="ARBA" id="ARBA00022801"/>
    </source>
</evidence>
<feature type="site" description="Cleavage; by autolysis" evidence="12">
    <location>
        <begin position="94"/>
        <end position="95"/>
    </location>
</feature>
<evidence type="ECO:0000256" key="12">
    <source>
        <dbReference type="HAMAP-Rule" id="MF_00015"/>
    </source>
</evidence>
<comment type="subunit">
    <text evidence="12">Homodimer.</text>
</comment>
<feature type="active site" description="For autocatalytic cleavage activity" evidence="12">
    <location>
        <position position="129"/>
    </location>
</feature>
<keyword evidence="4 12" id="KW-0227">DNA damage</keyword>
<evidence type="ECO:0000256" key="13">
    <source>
        <dbReference type="RuleBase" id="RU003991"/>
    </source>
</evidence>
<evidence type="ECO:0000256" key="11">
    <source>
        <dbReference type="ARBA" id="ARBA00023236"/>
    </source>
</evidence>
<dbReference type="NCBIfam" id="TIGR00498">
    <property type="entry name" value="lexA"/>
    <property type="match status" value="1"/>
</dbReference>
<feature type="domain" description="Peptidase S24/S26A/S26B/S26C" evidence="14">
    <location>
        <begin position="87"/>
        <end position="202"/>
    </location>
</feature>
<protein>
    <recommendedName>
        <fullName evidence="12">LexA repressor</fullName>
        <ecNumber evidence="12">3.4.21.88</ecNumber>
    </recommendedName>
</protein>
<dbReference type="InterPro" id="IPR036286">
    <property type="entry name" value="LexA/Signal_pep-like_sf"/>
</dbReference>
<dbReference type="InterPro" id="IPR050077">
    <property type="entry name" value="LexA_repressor"/>
</dbReference>
<sequence>MKKQTDKQTKLTEKQARVLEFIKDHLSVKGYPPTIREICKGFGYSSPLSAKQHVDTLIRKGYLRKDDAKQRAIEVTGMRKLNTVRLPVVGRVRAGEPVLAVEDIEDYITLDKGYLNIESGFALRVTGHSMIEAGIGDGDIVFVDAARAVGDGDIAIVLVGDDEATIKRFYRKGAHVMLVPENKDMQPMLLNASDVSVLGRVMGVMRRFSD</sequence>
<keyword evidence="9 12" id="KW-0804">Transcription</keyword>
<comment type="similarity">
    <text evidence="1 12 13">Belongs to the peptidase S24 family.</text>
</comment>
<keyword evidence="11 12" id="KW-0742">SOS response</keyword>
<gene>
    <name evidence="12 16" type="primary">lexA</name>
    <name evidence="16" type="ORF">ASN18_2982</name>
</gene>
<feature type="domain" description="LexA repressor DNA-binding" evidence="15">
    <location>
        <begin position="9"/>
        <end position="72"/>
    </location>
</feature>
<reference evidence="16 17" key="1">
    <citation type="submission" date="2015-11" db="EMBL/GenBank/DDBJ databases">
        <authorList>
            <person name="Lin W."/>
        </authorList>
    </citation>
    <scope>NUCLEOTIDE SEQUENCE [LARGE SCALE GENOMIC DNA]</scope>
    <source>
        <strain evidence="16 17">HCH-1</strain>
    </source>
</reference>
<dbReference type="GO" id="GO:0004252">
    <property type="term" value="F:serine-type endopeptidase activity"/>
    <property type="evidence" value="ECO:0007669"/>
    <property type="project" value="UniProtKB-EC"/>
</dbReference>
<dbReference type="InterPro" id="IPR006200">
    <property type="entry name" value="LexA"/>
</dbReference>
<evidence type="ECO:0000256" key="2">
    <source>
        <dbReference type="ARBA" id="ARBA00022491"/>
    </source>
</evidence>
<dbReference type="InterPro" id="IPR006199">
    <property type="entry name" value="LexA_DNA-bd_dom"/>
</dbReference>
<evidence type="ECO:0000259" key="15">
    <source>
        <dbReference type="Pfam" id="PF01726"/>
    </source>
</evidence>
<dbReference type="Gene3D" id="2.10.109.10">
    <property type="entry name" value="Umud Fragment, subunit A"/>
    <property type="match status" value="1"/>
</dbReference>
<comment type="caution">
    <text evidence="16">The sequence shown here is derived from an EMBL/GenBank/DDBJ whole genome shotgun (WGS) entry which is preliminary data.</text>
</comment>
<keyword evidence="8 12" id="KW-0238">DNA-binding</keyword>
<keyword evidence="2 12" id="KW-0678">Repressor</keyword>
<keyword evidence="10 12" id="KW-0234">DNA repair</keyword>
<evidence type="ECO:0000256" key="7">
    <source>
        <dbReference type="ARBA" id="ARBA00023015"/>
    </source>
</evidence>
<keyword evidence="5 12" id="KW-0378">Hydrolase</keyword>
<evidence type="ECO:0000256" key="6">
    <source>
        <dbReference type="ARBA" id="ARBA00022813"/>
    </source>
</evidence>
<dbReference type="CDD" id="cd06529">
    <property type="entry name" value="S24_LexA-like"/>
    <property type="match status" value="1"/>
</dbReference>
<dbReference type="InterPro" id="IPR036388">
    <property type="entry name" value="WH-like_DNA-bd_sf"/>
</dbReference>
<dbReference type="EMBL" id="LNQR01000119">
    <property type="protein sequence ID" value="KWT78168.1"/>
    <property type="molecule type" value="Genomic_DNA"/>
</dbReference>
<dbReference type="EC" id="3.4.21.88" evidence="12"/>
<dbReference type="InterPro" id="IPR039418">
    <property type="entry name" value="LexA-like"/>
</dbReference>
<dbReference type="InterPro" id="IPR015927">
    <property type="entry name" value="Peptidase_S24_S26A/B/C"/>
</dbReference>
<evidence type="ECO:0000256" key="4">
    <source>
        <dbReference type="ARBA" id="ARBA00022763"/>
    </source>
</evidence>
<keyword evidence="7 12" id="KW-0805">Transcription regulation</keyword>
<keyword evidence="6 12" id="KW-0068">Autocatalytic cleavage</keyword>
<dbReference type="Pfam" id="PF00717">
    <property type="entry name" value="Peptidase_S24"/>
    <property type="match status" value="1"/>
</dbReference>
<dbReference type="PRINTS" id="PR00726">
    <property type="entry name" value="LEXASERPTASE"/>
</dbReference>
<evidence type="ECO:0000256" key="8">
    <source>
        <dbReference type="ARBA" id="ARBA00023125"/>
    </source>
</evidence>
<comment type="function">
    <text evidence="12">Represses a number of genes involved in the response to DNA damage (SOS response), including recA and lexA. In the presence of single-stranded DNA, RecA interacts with LexA causing an autocatalytic cleavage which disrupts the DNA-binding part of LexA, leading to derepression of the SOS regulon and eventually DNA repair.</text>
</comment>
<evidence type="ECO:0000259" key="14">
    <source>
        <dbReference type="Pfam" id="PF00717"/>
    </source>
</evidence>
<evidence type="ECO:0000256" key="9">
    <source>
        <dbReference type="ARBA" id="ARBA00023163"/>
    </source>
</evidence>
<dbReference type="Proteomes" id="UP000060487">
    <property type="component" value="Unassembled WGS sequence"/>
</dbReference>
<proteinExistence type="inferred from homology"/>
<dbReference type="PANTHER" id="PTHR33516">
    <property type="entry name" value="LEXA REPRESSOR"/>
    <property type="match status" value="1"/>
</dbReference>